<name>A0A7S4A333_9STRA</name>
<feature type="chain" id="PRO_5036212342" evidence="2">
    <location>
        <begin position="18"/>
        <end position="1271"/>
    </location>
</feature>
<evidence type="ECO:0000256" key="1">
    <source>
        <dbReference type="SAM" id="MobiDB-lite"/>
    </source>
</evidence>
<evidence type="ECO:0000256" key="2">
    <source>
        <dbReference type="SAM" id="SignalP"/>
    </source>
</evidence>
<evidence type="ECO:0000313" key="4">
    <source>
        <dbReference type="EMBL" id="CAH0371714.1"/>
    </source>
</evidence>
<evidence type="ECO:0000313" key="5">
    <source>
        <dbReference type="Proteomes" id="UP000789595"/>
    </source>
</evidence>
<feature type="signal peptide" evidence="2">
    <location>
        <begin position="1"/>
        <end position="17"/>
    </location>
</feature>
<proteinExistence type="predicted"/>
<protein>
    <submittedName>
        <fullName evidence="3">Uncharacterized protein</fullName>
    </submittedName>
</protein>
<dbReference type="Proteomes" id="UP000789595">
    <property type="component" value="Unassembled WGS sequence"/>
</dbReference>
<feature type="region of interest" description="Disordered" evidence="1">
    <location>
        <begin position="567"/>
        <end position="641"/>
    </location>
</feature>
<evidence type="ECO:0000313" key="3">
    <source>
        <dbReference type="EMBL" id="CAE0702063.1"/>
    </source>
</evidence>
<reference evidence="3" key="1">
    <citation type="submission" date="2021-01" db="EMBL/GenBank/DDBJ databases">
        <authorList>
            <person name="Corre E."/>
            <person name="Pelletier E."/>
            <person name="Niang G."/>
            <person name="Scheremetjew M."/>
            <person name="Finn R."/>
            <person name="Kale V."/>
            <person name="Holt S."/>
            <person name="Cochrane G."/>
            <person name="Meng A."/>
            <person name="Brown T."/>
            <person name="Cohen L."/>
        </authorList>
    </citation>
    <scope>NUCLEOTIDE SEQUENCE</scope>
    <source>
        <strain evidence="3">CCMP1756</strain>
    </source>
</reference>
<reference evidence="4" key="2">
    <citation type="submission" date="2021-11" db="EMBL/GenBank/DDBJ databases">
        <authorList>
            <consortium name="Genoscope - CEA"/>
            <person name="William W."/>
        </authorList>
    </citation>
    <scope>NUCLEOTIDE SEQUENCE</scope>
</reference>
<feature type="compositionally biased region" description="Basic and acidic residues" evidence="1">
    <location>
        <begin position="591"/>
        <end position="611"/>
    </location>
</feature>
<dbReference type="OrthoDB" id="445556at2759"/>
<keyword evidence="2" id="KW-0732">Signal</keyword>
<sequence length="1271" mass="140990">MRLGALLVLLYAYACAADDVEVYDEEPAADEEEPEVIDESIRRSVDALLRFPLQLDEIKHRITVSDGDKDTGFLELSGREEVADAAYAFGLVKGAPRRGTRQLQEAVCRGQGLVKGALRPPCTRQSALILDRDVLDPRDENMTQKLPGRLEVWEGQSPLDAVGGLVRAANLHTVIDVEWFAPALVDALCTDLAHPELFACGEHELLGHHKHISRVVPINLGGEKGVIGDLVLHDYEEAADAIYNFSQYHDEVTAFGRRQLLQNLCGKDAKKWRYRCSRQQALVFKSAPVRSVNGTIALIDATPALLQVWEGEEPADAVKAFCDRVGFSDDDAKRLIREVCGEYPVKLLPRRSPLQNCQRLSWVLEVMPVRGPFGPGGRMAHVGDLPIVEGEEGHDLAWAFAAERGCEGCPFYKQLAATLCAKPRVTCSRRKARVWKAFVDVATQEALAWPEPLEDAFIEVLEGDQVVDGVRELWFSRNVTNETELHTDNARFKRRALTALSCNPEYGHADAKLCARAEEIVARSDVERPGATKTLQFNSTLPRKHDDRDCGDALSKRADYDDLLMDRIKACAPPPPKKLDKDAWRRRKKMRRDEAEREADKAREDIEKQFLDDVEGIESNATNTTEPEKKNSSAPADPEACEAATKAVESVSLHKIQLLIEAACVPTVYDFGIKGWAGNSNLQVLGAHNDSEADRRELFQGMKLRRVDGVLIESLTDYKEALRRKSAEAFQQRKRVNMSLEFLVVDENDRFLTGGQKGEGAGPIAVYEHETASDAVYRQAHLNELIQPNYTALGVQKRFLEEVCKNPFPAHGPPARGCAPPIYRPRVLLFEMPLEWLGLTYTFRYYPEDWPPCAGDYNPFHYHVPNTTAWPFGADKKALEALRLVTGGEDPLPRVDPDCEPSLKRFATYVCEALGPPPPNNCDEDMVSLAKQYADHAMEYRWNEKATPDGIDYYAALGAVRDSDNDTLVSSYARVSLELQEPLELFERLLANAQKLRERAASLRAAARALLSHANATASAARVAVAMARNDLKRDRAVTFVAARNASQFSEDARRVLIEAFFENNQIEEPQAKAKAEAVLNSTKLASSVLNELIKGGALVEEQGQLKRVDAHLAKHRHKQVKKPPKVLKLTSIGSAALGAELAELERRHASLSEGAPWPRVAKRVGSARAGAVVVARGLGKVLEGCRQRVALADDLLRQARDAAVEANFTIRTLDKPLGEVSKRAWGLHNAFDTLTDATNREFYDKPCRPVFGACCVRDAPDGGMRITCGS</sequence>
<organism evidence="3">
    <name type="scientific">Pelagomonas calceolata</name>
    <dbReference type="NCBI Taxonomy" id="35677"/>
    <lineage>
        <taxon>Eukaryota</taxon>
        <taxon>Sar</taxon>
        <taxon>Stramenopiles</taxon>
        <taxon>Ochrophyta</taxon>
        <taxon>Pelagophyceae</taxon>
        <taxon>Pelagomonadales</taxon>
        <taxon>Pelagomonadaceae</taxon>
        <taxon>Pelagomonas</taxon>
    </lineage>
</organism>
<gene>
    <name evidence="3" type="ORF">PCAL00307_LOCUS17508</name>
    <name evidence="4" type="ORF">PECAL_3P16660</name>
</gene>
<dbReference type="EMBL" id="CAKKNE010000003">
    <property type="protein sequence ID" value="CAH0371714.1"/>
    <property type="molecule type" value="Genomic_DNA"/>
</dbReference>
<dbReference type="AlphaFoldDB" id="A0A7S4A333"/>
<dbReference type="EMBL" id="HBIW01020351">
    <property type="protein sequence ID" value="CAE0702063.1"/>
    <property type="molecule type" value="Transcribed_RNA"/>
</dbReference>
<accession>A0A7S4A333</accession>
<keyword evidence="5" id="KW-1185">Reference proteome</keyword>